<dbReference type="RefSeq" id="WP_132082011.1">
    <property type="nucleotide sequence ID" value="NZ_SLUI01000009.1"/>
</dbReference>
<comment type="caution">
    <text evidence="1">The sequence shown here is derived from an EMBL/GenBank/DDBJ whole genome shotgun (WGS) entry which is preliminary data.</text>
</comment>
<dbReference type="Proteomes" id="UP000295063">
    <property type="component" value="Unassembled WGS sequence"/>
</dbReference>
<dbReference type="OrthoDB" id="1683707at2"/>
<proteinExistence type="predicted"/>
<evidence type="ECO:0000313" key="1">
    <source>
        <dbReference type="EMBL" id="TCL36246.1"/>
    </source>
</evidence>
<gene>
    <name evidence="1" type="ORF">EV210_109196</name>
</gene>
<sequence length="79" mass="8894">MANVKYCTAKPQHLTTYQTSLSRDSLKCGYYKPLSVTVVRETPLDESTREAFYHPAVVLLDKISKVKNSSDRKEGEVNG</sequence>
<keyword evidence="2" id="KW-1185">Reference proteome</keyword>
<accession>A0A4R1PZM7</accession>
<name>A0A4R1PZM7_9FIRM</name>
<dbReference type="AlphaFoldDB" id="A0A4R1PZM7"/>
<organism evidence="1 2">
    <name type="scientific">Anaerospora hongkongensis</name>
    <dbReference type="NCBI Taxonomy" id="244830"/>
    <lineage>
        <taxon>Bacteria</taxon>
        <taxon>Bacillati</taxon>
        <taxon>Bacillota</taxon>
        <taxon>Negativicutes</taxon>
        <taxon>Selenomonadales</taxon>
        <taxon>Sporomusaceae</taxon>
        <taxon>Anaerospora</taxon>
    </lineage>
</organism>
<protein>
    <submittedName>
        <fullName evidence="1">Uncharacterized protein</fullName>
    </submittedName>
</protein>
<evidence type="ECO:0000313" key="2">
    <source>
        <dbReference type="Proteomes" id="UP000295063"/>
    </source>
</evidence>
<dbReference type="EMBL" id="SLUI01000009">
    <property type="protein sequence ID" value="TCL36246.1"/>
    <property type="molecule type" value="Genomic_DNA"/>
</dbReference>
<reference evidence="1 2" key="1">
    <citation type="submission" date="2019-03" db="EMBL/GenBank/DDBJ databases">
        <title>Genomic Encyclopedia of Type Strains, Phase IV (KMG-IV): sequencing the most valuable type-strain genomes for metagenomic binning, comparative biology and taxonomic classification.</title>
        <authorList>
            <person name="Goeker M."/>
        </authorList>
    </citation>
    <scope>NUCLEOTIDE SEQUENCE [LARGE SCALE GENOMIC DNA]</scope>
    <source>
        <strain evidence="1 2">DSM 15969</strain>
    </source>
</reference>